<dbReference type="Proteomes" id="UP000026915">
    <property type="component" value="Chromosome 2"/>
</dbReference>
<name>A0A061E9E4_THECC</name>
<dbReference type="EMBL" id="CM001880">
    <property type="protein sequence ID" value="EOY00997.1"/>
    <property type="molecule type" value="Genomic_DNA"/>
</dbReference>
<organism evidence="1 2">
    <name type="scientific">Theobroma cacao</name>
    <name type="common">Cacao</name>
    <name type="synonym">Cocoa</name>
    <dbReference type="NCBI Taxonomy" id="3641"/>
    <lineage>
        <taxon>Eukaryota</taxon>
        <taxon>Viridiplantae</taxon>
        <taxon>Streptophyta</taxon>
        <taxon>Embryophyta</taxon>
        <taxon>Tracheophyta</taxon>
        <taxon>Spermatophyta</taxon>
        <taxon>Magnoliopsida</taxon>
        <taxon>eudicotyledons</taxon>
        <taxon>Gunneridae</taxon>
        <taxon>Pentapetalae</taxon>
        <taxon>rosids</taxon>
        <taxon>malvids</taxon>
        <taxon>Malvales</taxon>
        <taxon>Malvaceae</taxon>
        <taxon>Byttnerioideae</taxon>
        <taxon>Theobroma</taxon>
    </lineage>
</organism>
<reference evidence="1 2" key="1">
    <citation type="journal article" date="2013" name="Genome Biol.">
        <title>The genome sequence of the most widely cultivated cacao type and its use to identify candidate genes regulating pod color.</title>
        <authorList>
            <person name="Motamayor J.C."/>
            <person name="Mockaitis K."/>
            <person name="Schmutz J."/>
            <person name="Haiminen N."/>
            <person name="Iii D.L."/>
            <person name="Cornejo O."/>
            <person name="Findley S.D."/>
            <person name="Zheng P."/>
            <person name="Utro F."/>
            <person name="Royaert S."/>
            <person name="Saski C."/>
            <person name="Jenkins J."/>
            <person name="Podicheti R."/>
            <person name="Zhao M."/>
            <person name="Scheffler B.E."/>
            <person name="Stack J.C."/>
            <person name="Feltus F.A."/>
            <person name="Mustiga G.M."/>
            <person name="Amores F."/>
            <person name="Phillips W."/>
            <person name="Marelli J.P."/>
            <person name="May G.D."/>
            <person name="Shapiro H."/>
            <person name="Ma J."/>
            <person name="Bustamante C.D."/>
            <person name="Schnell R.J."/>
            <person name="Main D."/>
            <person name="Gilbert D."/>
            <person name="Parida L."/>
            <person name="Kuhn D.N."/>
        </authorList>
    </citation>
    <scope>NUCLEOTIDE SEQUENCE [LARGE SCALE GENOMIC DNA]</scope>
    <source>
        <strain evidence="2">cv. Matina 1-6</strain>
    </source>
</reference>
<keyword evidence="2" id="KW-1185">Reference proteome</keyword>
<sequence>MFIVQPFDLIGTSKVDPLNAVLISWSFDIPENLPSRQRIKGCAKVLISSSKNALAGRSLYTMGSRSKGIIGGFSPLAIGFSLKPRRGWRLALKVKSLWAIIVDWLHMTFGFSSEMHGSRLQRGERTNWQRIWRLTSSHPVRFREGGREGGEL</sequence>
<evidence type="ECO:0000313" key="2">
    <source>
        <dbReference type="Proteomes" id="UP000026915"/>
    </source>
</evidence>
<protein>
    <submittedName>
        <fullName evidence="1">Uncharacterized protein</fullName>
    </submittedName>
</protein>
<dbReference type="InParanoid" id="A0A061E9E4"/>
<accession>A0A061E9E4</accession>
<dbReference type="Gramene" id="EOY00997">
    <property type="protein sequence ID" value="EOY00997"/>
    <property type="gene ID" value="TCM_010897"/>
</dbReference>
<dbReference type="HOGENOM" id="CLU_1725599_0_0_1"/>
<proteinExistence type="predicted"/>
<gene>
    <name evidence="1" type="ORF">TCM_010897</name>
</gene>
<dbReference type="AlphaFoldDB" id="A0A061E9E4"/>
<evidence type="ECO:0000313" key="1">
    <source>
        <dbReference type="EMBL" id="EOY00997.1"/>
    </source>
</evidence>